<dbReference type="SUPFAM" id="SSF81383">
    <property type="entry name" value="F-box domain"/>
    <property type="match status" value="1"/>
</dbReference>
<dbReference type="Pfam" id="PF00646">
    <property type="entry name" value="F-box"/>
    <property type="match status" value="1"/>
</dbReference>
<dbReference type="InterPro" id="IPR036047">
    <property type="entry name" value="F-box-like_dom_sf"/>
</dbReference>
<evidence type="ECO:0000313" key="3">
    <source>
        <dbReference type="Proteomes" id="UP000267251"/>
    </source>
</evidence>
<feature type="domain" description="F-box" evidence="1">
    <location>
        <begin position="1"/>
        <end position="46"/>
    </location>
</feature>
<organism evidence="2 3">
    <name type="scientific">Piptocephalis cylindrospora</name>
    <dbReference type="NCBI Taxonomy" id="1907219"/>
    <lineage>
        <taxon>Eukaryota</taxon>
        <taxon>Fungi</taxon>
        <taxon>Fungi incertae sedis</taxon>
        <taxon>Zoopagomycota</taxon>
        <taxon>Zoopagomycotina</taxon>
        <taxon>Zoopagomycetes</taxon>
        <taxon>Zoopagales</taxon>
        <taxon>Piptocephalidaceae</taxon>
        <taxon>Piptocephalis</taxon>
    </lineage>
</organism>
<dbReference type="AlphaFoldDB" id="A0A4P9Y2S3"/>
<dbReference type="SMART" id="SM00256">
    <property type="entry name" value="FBOX"/>
    <property type="match status" value="1"/>
</dbReference>
<name>A0A4P9Y2S3_9FUNG</name>
<accession>A0A4P9Y2S3</accession>
<evidence type="ECO:0000259" key="1">
    <source>
        <dbReference type="PROSITE" id="PS50181"/>
    </source>
</evidence>
<dbReference type="EMBL" id="KZ988168">
    <property type="protein sequence ID" value="RKP12902.1"/>
    <property type="molecule type" value="Genomic_DNA"/>
</dbReference>
<keyword evidence="3" id="KW-1185">Reference proteome</keyword>
<evidence type="ECO:0000313" key="2">
    <source>
        <dbReference type="EMBL" id="RKP12902.1"/>
    </source>
</evidence>
<dbReference type="Gene3D" id="1.20.1280.50">
    <property type="match status" value="1"/>
</dbReference>
<proteinExistence type="predicted"/>
<dbReference type="PROSITE" id="PS50181">
    <property type="entry name" value="FBOX"/>
    <property type="match status" value="1"/>
</dbReference>
<dbReference type="CDD" id="cd09917">
    <property type="entry name" value="F-box_SF"/>
    <property type="match status" value="1"/>
</dbReference>
<dbReference type="Proteomes" id="UP000267251">
    <property type="component" value="Unassembled WGS sequence"/>
</dbReference>
<gene>
    <name evidence="2" type="ORF">BJ684DRAFT_16655</name>
</gene>
<dbReference type="OrthoDB" id="61110at2759"/>
<sequence>MSLTDLPSDILFNILKRLDAKGLCACAGTCQILRRYLQQINVWKLLLLFRFGPDVEVEEEEGLVDIRRRYLRLGRSRVGARGLGIIHGPDSESYYWVWKQDNEGSNGEVAYVNDVIRPSQS</sequence>
<reference evidence="3" key="1">
    <citation type="journal article" date="2018" name="Nat. Microbiol.">
        <title>Leveraging single-cell genomics to expand the fungal tree of life.</title>
        <authorList>
            <person name="Ahrendt S.R."/>
            <person name="Quandt C.A."/>
            <person name="Ciobanu D."/>
            <person name="Clum A."/>
            <person name="Salamov A."/>
            <person name="Andreopoulos B."/>
            <person name="Cheng J.F."/>
            <person name="Woyke T."/>
            <person name="Pelin A."/>
            <person name="Henrissat B."/>
            <person name="Reynolds N.K."/>
            <person name="Benny G.L."/>
            <person name="Smith M.E."/>
            <person name="James T.Y."/>
            <person name="Grigoriev I.V."/>
        </authorList>
    </citation>
    <scope>NUCLEOTIDE SEQUENCE [LARGE SCALE GENOMIC DNA]</scope>
</reference>
<protein>
    <recommendedName>
        <fullName evidence="1">F-box domain-containing protein</fullName>
    </recommendedName>
</protein>
<feature type="non-terminal residue" evidence="2">
    <location>
        <position position="121"/>
    </location>
</feature>
<dbReference type="InterPro" id="IPR001810">
    <property type="entry name" value="F-box_dom"/>
</dbReference>